<reference evidence="1" key="1">
    <citation type="journal article" date="2021" name="PeerJ">
        <title>Extensive microbial diversity within the chicken gut microbiome revealed by metagenomics and culture.</title>
        <authorList>
            <person name="Gilroy R."/>
            <person name="Ravi A."/>
            <person name="Getino M."/>
            <person name="Pursley I."/>
            <person name="Horton D.L."/>
            <person name="Alikhan N.F."/>
            <person name="Baker D."/>
            <person name="Gharbi K."/>
            <person name="Hall N."/>
            <person name="Watson M."/>
            <person name="Adriaenssens E.M."/>
            <person name="Foster-Nyarko E."/>
            <person name="Jarju S."/>
            <person name="Secka A."/>
            <person name="Antonio M."/>
            <person name="Oren A."/>
            <person name="Chaudhuri R.R."/>
            <person name="La Ragione R."/>
            <person name="Hildebrand F."/>
            <person name="Pallen M.J."/>
        </authorList>
    </citation>
    <scope>NUCLEOTIDE SEQUENCE</scope>
    <source>
        <strain evidence="1">4100</strain>
    </source>
</reference>
<dbReference type="AlphaFoldDB" id="A0A4Q0U955"/>
<evidence type="ECO:0000313" key="1">
    <source>
        <dbReference type="EMBL" id="HJE38532.1"/>
    </source>
</evidence>
<dbReference type="InterPro" id="IPR002931">
    <property type="entry name" value="Transglutaminase-like"/>
</dbReference>
<organism evidence="1 2">
    <name type="scientific">Candidatus Amulumruptor caecigallinarius</name>
    <dbReference type="NCBI Taxonomy" id="2109911"/>
    <lineage>
        <taxon>Bacteria</taxon>
        <taxon>Pseudomonadati</taxon>
        <taxon>Bacteroidota</taxon>
        <taxon>Bacteroidia</taxon>
        <taxon>Bacteroidales</taxon>
        <taxon>Muribaculaceae</taxon>
        <taxon>Candidatus Amulumruptor</taxon>
    </lineage>
</organism>
<dbReference type="SUPFAM" id="SSF48452">
    <property type="entry name" value="TPR-like"/>
    <property type="match status" value="1"/>
</dbReference>
<dbReference type="InterPro" id="IPR011990">
    <property type="entry name" value="TPR-like_helical_dom_sf"/>
</dbReference>
<gene>
    <name evidence="1" type="ORF">K8V47_02035</name>
</gene>
<dbReference type="Proteomes" id="UP000711407">
    <property type="component" value="Unassembled WGS sequence"/>
</dbReference>
<dbReference type="SUPFAM" id="SSF54001">
    <property type="entry name" value="Cysteine proteinases"/>
    <property type="match status" value="1"/>
</dbReference>
<dbReference type="Pfam" id="PF01841">
    <property type="entry name" value="Transglut_core"/>
    <property type="match status" value="1"/>
</dbReference>
<name>A0A4Q0U955_9BACT</name>
<reference evidence="1" key="2">
    <citation type="submission" date="2021-09" db="EMBL/GenBank/DDBJ databases">
        <authorList>
            <person name="Gilroy R."/>
        </authorList>
    </citation>
    <scope>NUCLEOTIDE SEQUENCE</scope>
    <source>
        <strain evidence="1">4100</strain>
    </source>
</reference>
<proteinExistence type="predicted"/>
<dbReference type="Gene3D" id="3.10.620.30">
    <property type="match status" value="1"/>
</dbReference>
<evidence type="ECO:0000313" key="2">
    <source>
        <dbReference type="Proteomes" id="UP000711407"/>
    </source>
</evidence>
<protein>
    <submittedName>
        <fullName evidence="1">Transglutaminase-like domain-containing protein</fullName>
    </submittedName>
</protein>
<comment type="caution">
    <text evidence="1">The sequence shown here is derived from an EMBL/GenBank/DDBJ whole genome shotgun (WGS) entry which is preliminary data.</text>
</comment>
<sequence length="405" mass="46612">MKKILIALCLTLCAAVSGSAQSARDMQFEQQCDSINRLVNVALKNNDNQRAEQECLQVIKLLDSRPEATRQLYSMILTNLYYNLACFQSLQNKKSEAIQSLELAYQHDYRNYRHMLQDTDLDNLRNEQGFKDILDRTREKGDYLYILQKAPGYQPNQQQTDTLPRFTYANPSDSNLVRVRRYFRLDSVAGAGDELSKIKNILTYIHDKIQHDGLHENPPTANAIGLAEACKDGSRGLNCRGLATVLNECYLSMGFKSRFVTCMPKEYINDCHVINAVYSESLDKWIWVDPTQNAWVTDENGTMLGIHEVRERLRNGQPLVLNEEANWNNRNRTTAEEYLYDYMAKNLYYVVCPLRSQYGTEDRAGNPDPVRYVSLMPVGYTNEREKNALIVNDPGWFWQPPSTPD</sequence>
<dbReference type="NCBIfam" id="NF047558">
    <property type="entry name" value="TPR_END_plus"/>
    <property type="match status" value="1"/>
</dbReference>
<dbReference type="EMBL" id="DYXT01000016">
    <property type="protein sequence ID" value="HJE38532.1"/>
    <property type="molecule type" value="Genomic_DNA"/>
</dbReference>
<accession>A0A4Q0U955</accession>
<dbReference type="InterPro" id="IPR038765">
    <property type="entry name" value="Papain-like_cys_pep_sf"/>
</dbReference>